<comment type="similarity">
    <text evidence="4 10">Belongs to the LeuD family. LeuD type 1 subfamily.</text>
</comment>
<feature type="domain" description="Aconitase A/isopropylmalate dehydratase small subunit swivel" evidence="11">
    <location>
        <begin position="4"/>
        <end position="125"/>
    </location>
</feature>
<dbReference type="Gene3D" id="3.20.19.10">
    <property type="entry name" value="Aconitase, domain 4"/>
    <property type="match status" value="1"/>
</dbReference>
<dbReference type="OrthoDB" id="9777465at2"/>
<evidence type="ECO:0000256" key="1">
    <source>
        <dbReference type="ARBA" id="ARBA00000491"/>
    </source>
</evidence>
<dbReference type="Proteomes" id="UP000286100">
    <property type="component" value="Unassembled WGS sequence"/>
</dbReference>
<dbReference type="HAMAP" id="MF_01031">
    <property type="entry name" value="LeuD_type1"/>
    <property type="match status" value="1"/>
</dbReference>
<dbReference type="InterPro" id="IPR033940">
    <property type="entry name" value="IPMI_Swivel"/>
</dbReference>
<evidence type="ECO:0000256" key="7">
    <source>
        <dbReference type="ARBA" id="ARBA00022605"/>
    </source>
</evidence>
<dbReference type="GO" id="GO:0009316">
    <property type="term" value="C:3-isopropylmalate dehydratase complex"/>
    <property type="evidence" value="ECO:0007669"/>
    <property type="project" value="InterPro"/>
</dbReference>
<dbReference type="AlphaFoldDB" id="A0A418WRG0"/>
<protein>
    <recommendedName>
        <fullName evidence="10">3-isopropylmalate dehydratase small subunit</fullName>
        <ecNumber evidence="10">4.2.1.33</ecNumber>
    </recommendedName>
    <alternativeName>
        <fullName evidence="10">Alpha-IPM isomerase</fullName>
        <shortName evidence="10">IPMI</shortName>
    </alternativeName>
    <alternativeName>
        <fullName evidence="10">Isopropylmalate isomerase</fullName>
    </alternativeName>
</protein>
<evidence type="ECO:0000313" key="12">
    <source>
        <dbReference type="EMBL" id="RJF93842.1"/>
    </source>
</evidence>
<dbReference type="Pfam" id="PF00694">
    <property type="entry name" value="Aconitase_C"/>
    <property type="match status" value="1"/>
</dbReference>
<dbReference type="EC" id="4.2.1.33" evidence="10"/>
<evidence type="ECO:0000256" key="9">
    <source>
        <dbReference type="ARBA" id="ARBA00023304"/>
    </source>
</evidence>
<keyword evidence="7 10" id="KW-0028">Amino-acid biosynthesis</keyword>
<name>A0A418WRG0_9SPHN</name>
<organism evidence="12 13">
    <name type="scientific">Sphingomonas cavernae</name>
    <dbReference type="NCBI Taxonomy" id="2320861"/>
    <lineage>
        <taxon>Bacteria</taxon>
        <taxon>Pseudomonadati</taxon>
        <taxon>Pseudomonadota</taxon>
        <taxon>Alphaproteobacteria</taxon>
        <taxon>Sphingomonadales</taxon>
        <taxon>Sphingomonadaceae</taxon>
        <taxon>Sphingomonas</taxon>
    </lineage>
</organism>
<comment type="subunit">
    <text evidence="5 10">Heterodimer of LeuC and LeuD.</text>
</comment>
<evidence type="ECO:0000256" key="4">
    <source>
        <dbReference type="ARBA" id="ARBA00009845"/>
    </source>
</evidence>
<keyword evidence="9 10" id="KW-0100">Branched-chain amino acid biosynthesis</keyword>
<evidence type="ECO:0000313" key="13">
    <source>
        <dbReference type="Proteomes" id="UP000286100"/>
    </source>
</evidence>
<dbReference type="InterPro" id="IPR004431">
    <property type="entry name" value="3-IsopropMal_deHydase_ssu"/>
</dbReference>
<dbReference type="RefSeq" id="WP_119760327.1">
    <property type="nucleotide sequence ID" value="NZ_QYUM01000002.1"/>
</dbReference>
<gene>
    <name evidence="10 12" type="primary">leuD</name>
    <name evidence="12" type="ORF">D3876_06020</name>
</gene>
<comment type="function">
    <text evidence="2 10">Catalyzes the isomerization between 2-isopropylmalate and 3-isopropylmalate, via the formation of 2-isopropylmaleate.</text>
</comment>
<comment type="pathway">
    <text evidence="3 10">Amino-acid biosynthesis; L-leucine biosynthesis; L-leucine from 3-methyl-2-oxobutanoate: step 2/4.</text>
</comment>
<reference evidence="12 13" key="1">
    <citation type="submission" date="2018-09" db="EMBL/GenBank/DDBJ databases">
        <authorList>
            <person name="Zhu H."/>
        </authorList>
    </citation>
    <scope>NUCLEOTIDE SEQUENCE [LARGE SCALE GENOMIC DNA]</scope>
    <source>
        <strain evidence="12 13">K2R01-6</strain>
    </source>
</reference>
<dbReference type="PANTHER" id="PTHR43345">
    <property type="entry name" value="3-ISOPROPYLMALATE DEHYDRATASE SMALL SUBUNIT 2-RELATED-RELATED"/>
    <property type="match status" value="1"/>
</dbReference>
<keyword evidence="6 10" id="KW-0432">Leucine biosynthesis</keyword>
<evidence type="ECO:0000256" key="3">
    <source>
        <dbReference type="ARBA" id="ARBA00004729"/>
    </source>
</evidence>
<keyword evidence="13" id="KW-1185">Reference proteome</keyword>
<evidence type="ECO:0000256" key="6">
    <source>
        <dbReference type="ARBA" id="ARBA00022430"/>
    </source>
</evidence>
<evidence type="ECO:0000256" key="5">
    <source>
        <dbReference type="ARBA" id="ARBA00011271"/>
    </source>
</evidence>
<dbReference type="UniPathway" id="UPA00048">
    <property type="reaction ID" value="UER00071"/>
</dbReference>
<evidence type="ECO:0000256" key="8">
    <source>
        <dbReference type="ARBA" id="ARBA00023239"/>
    </source>
</evidence>
<dbReference type="EMBL" id="QYUM01000002">
    <property type="protein sequence ID" value="RJF93842.1"/>
    <property type="molecule type" value="Genomic_DNA"/>
</dbReference>
<evidence type="ECO:0000256" key="10">
    <source>
        <dbReference type="HAMAP-Rule" id="MF_01031"/>
    </source>
</evidence>
<dbReference type="CDD" id="cd01577">
    <property type="entry name" value="IPMI_Swivel"/>
    <property type="match status" value="1"/>
</dbReference>
<dbReference type="InterPro" id="IPR050075">
    <property type="entry name" value="LeuD"/>
</dbReference>
<dbReference type="InterPro" id="IPR000573">
    <property type="entry name" value="AconitaseA/IPMdHydase_ssu_swvl"/>
</dbReference>
<dbReference type="InterPro" id="IPR015928">
    <property type="entry name" value="Aconitase/3IPM_dehydase_swvl"/>
</dbReference>
<sequence>MAHPFTTLTAIAAPLIRDNIDTDAIIPSREMKSTGKTGLADGLFAPWRYLKPGARDPDPAFVLNQPAYANAQMILGGSNFGCGSSREHAVWALAEYGIRAVIAPIFAPIFAGNCTRNGIVPVVLPADVIAEIAADSRPVTVDLEQQRVSLADGRRWSFEIGAEARAMLLEGLDAIDLTFKHRAEITAFQAADRKARPWIYLGELTA</sequence>
<comment type="caution">
    <text evidence="12">The sequence shown here is derived from an EMBL/GenBank/DDBJ whole genome shotgun (WGS) entry which is preliminary data.</text>
</comment>
<dbReference type="SUPFAM" id="SSF52016">
    <property type="entry name" value="LeuD/IlvD-like"/>
    <property type="match status" value="1"/>
</dbReference>
<dbReference type="NCBIfam" id="TIGR00171">
    <property type="entry name" value="leuD"/>
    <property type="match status" value="1"/>
</dbReference>
<dbReference type="GO" id="GO:0003861">
    <property type="term" value="F:3-isopropylmalate dehydratase activity"/>
    <property type="evidence" value="ECO:0007669"/>
    <property type="project" value="UniProtKB-UniRule"/>
</dbReference>
<comment type="catalytic activity">
    <reaction evidence="1 10">
        <text>(2R,3S)-3-isopropylmalate = (2S)-2-isopropylmalate</text>
        <dbReference type="Rhea" id="RHEA:32287"/>
        <dbReference type="ChEBI" id="CHEBI:1178"/>
        <dbReference type="ChEBI" id="CHEBI:35121"/>
        <dbReference type="EC" id="4.2.1.33"/>
    </reaction>
</comment>
<evidence type="ECO:0000259" key="11">
    <source>
        <dbReference type="Pfam" id="PF00694"/>
    </source>
</evidence>
<keyword evidence="8 10" id="KW-0456">Lyase</keyword>
<dbReference type="GO" id="GO:0009098">
    <property type="term" value="P:L-leucine biosynthetic process"/>
    <property type="evidence" value="ECO:0007669"/>
    <property type="project" value="UniProtKB-UniRule"/>
</dbReference>
<evidence type="ECO:0000256" key="2">
    <source>
        <dbReference type="ARBA" id="ARBA00002695"/>
    </source>
</evidence>
<accession>A0A418WRG0</accession>
<dbReference type="PANTHER" id="PTHR43345:SF5">
    <property type="entry name" value="3-ISOPROPYLMALATE DEHYDRATASE SMALL SUBUNIT"/>
    <property type="match status" value="1"/>
</dbReference>
<dbReference type="NCBIfam" id="NF002458">
    <property type="entry name" value="PRK01641.1"/>
    <property type="match status" value="1"/>
</dbReference>
<proteinExistence type="inferred from homology"/>